<evidence type="ECO:0000313" key="2">
    <source>
        <dbReference type="EMBL" id="TFL07296.1"/>
    </source>
</evidence>
<name>A0A5C3QZ46_9AGAR</name>
<accession>A0A5C3QZ46</accession>
<keyword evidence="3" id="KW-1185">Reference proteome</keyword>
<dbReference type="AlphaFoldDB" id="A0A5C3QZ46"/>
<evidence type="ECO:0000313" key="3">
    <source>
        <dbReference type="Proteomes" id="UP000305067"/>
    </source>
</evidence>
<sequence>MAKTPTAKPQRKQPAARRGNDTKKTTTTRAKAKKVEPEPESDSASESEEEKPAGKTRRLKEQSFIQDLATEYNKKSMSSNADTSAAFHLQRKAVYDSDRKARLEAVQNGRKALEATRQRLHEYGKRQTDNGGFSDALDNLAAQQEAMYTGVLSAYTATIEDIAVSSAKAVDETCHSAMAYADERKKYLLQLKLAAETNLFDAMEQEKIASDASALIKSVKILERS</sequence>
<feature type="region of interest" description="Disordered" evidence="1">
    <location>
        <begin position="1"/>
        <end position="62"/>
    </location>
</feature>
<dbReference type="EMBL" id="ML178814">
    <property type="protein sequence ID" value="TFL07296.1"/>
    <property type="molecule type" value="Genomic_DNA"/>
</dbReference>
<reference evidence="2 3" key="1">
    <citation type="journal article" date="2019" name="Nat. Ecol. Evol.">
        <title>Megaphylogeny resolves global patterns of mushroom evolution.</title>
        <authorList>
            <person name="Varga T."/>
            <person name="Krizsan K."/>
            <person name="Foldi C."/>
            <person name="Dima B."/>
            <person name="Sanchez-Garcia M."/>
            <person name="Sanchez-Ramirez S."/>
            <person name="Szollosi G.J."/>
            <person name="Szarkandi J.G."/>
            <person name="Papp V."/>
            <person name="Albert L."/>
            <person name="Andreopoulos W."/>
            <person name="Angelini C."/>
            <person name="Antonin V."/>
            <person name="Barry K.W."/>
            <person name="Bougher N.L."/>
            <person name="Buchanan P."/>
            <person name="Buyck B."/>
            <person name="Bense V."/>
            <person name="Catcheside P."/>
            <person name="Chovatia M."/>
            <person name="Cooper J."/>
            <person name="Damon W."/>
            <person name="Desjardin D."/>
            <person name="Finy P."/>
            <person name="Geml J."/>
            <person name="Haridas S."/>
            <person name="Hughes K."/>
            <person name="Justo A."/>
            <person name="Karasinski D."/>
            <person name="Kautmanova I."/>
            <person name="Kiss B."/>
            <person name="Kocsube S."/>
            <person name="Kotiranta H."/>
            <person name="LaButti K.M."/>
            <person name="Lechner B.E."/>
            <person name="Liimatainen K."/>
            <person name="Lipzen A."/>
            <person name="Lukacs Z."/>
            <person name="Mihaltcheva S."/>
            <person name="Morgado L.N."/>
            <person name="Niskanen T."/>
            <person name="Noordeloos M.E."/>
            <person name="Ohm R.A."/>
            <person name="Ortiz-Santana B."/>
            <person name="Ovrebo C."/>
            <person name="Racz N."/>
            <person name="Riley R."/>
            <person name="Savchenko A."/>
            <person name="Shiryaev A."/>
            <person name="Soop K."/>
            <person name="Spirin V."/>
            <person name="Szebenyi C."/>
            <person name="Tomsovsky M."/>
            <person name="Tulloss R.E."/>
            <person name="Uehling J."/>
            <person name="Grigoriev I.V."/>
            <person name="Vagvolgyi C."/>
            <person name="Papp T."/>
            <person name="Martin F.M."/>
            <person name="Miettinen O."/>
            <person name="Hibbett D.S."/>
            <person name="Nagy L.G."/>
        </authorList>
    </citation>
    <scope>NUCLEOTIDE SEQUENCE [LARGE SCALE GENOMIC DNA]</scope>
    <source>
        <strain evidence="2 3">CBS 309.79</strain>
    </source>
</reference>
<evidence type="ECO:0000256" key="1">
    <source>
        <dbReference type="SAM" id="MobiDB-lite"/>
    </source>
</evidence>
<dbReference type="OrthoDB" id="3264586at2759"/>
<protein>
    <submittedName>
        <fullName evidence="2">Uncharacterized protein</fullName>
    </submittedName>
</protein>
<gene>
    <name evidence="2" type="ORF">BDV98DRAFT_652326</name>
</gene>
<feature type="compositionally biased region" description="Acidic residues" evidence="1">
    <location>
        <begin position="38"/>
        <end position="49"/>
    </location>
</feature>
<dbReference type="Proteomes" id="UP000305067">
    <property type="component" value="Unassembled WGS sequence"/>
</dbReference>
<proteinExistence type="predicted"/>
<organism evidence="2 3">
    <name type="scientific">Pterulicium gracile</name>
    <dbReference type="NCBI Taxonomy" id="1884261"/>
    <lineage>
        <taxon>Eukaryota</taxon>
        <taxon>Fungi</taxon>
        <taxon>Dikarya</taxon>
        <taxon>Basidiomycota</taxon>
        <taxon>Agaricomycotina</taxon>
        <taxon>Agaricomycetes</taxon>
        <taxon>Agaricomycetidae</taxon>
        <taxon>Agaricales</taxon>
        <taxon>Pleurotineae</taxon>
        <taxon>Pterulaceae</taxon>
        <taxon>Pterulicium</taxon>
    </lineage>
</organism>